<gene>
    <name evidence="2" type="ORF">Saso_04300</name>
</gene>
<name>A0ABQ3RSE2_9ACTN</name>
<evidence type="ECO:0000313" key="3">
    <source>
        <dbReference type="Proteomes" id="UP000649259"/>
    </source>
</evidence>
<evidence type="ECO:0000256" key="1">
    <source>
        <dbReference type="SAM" id="MobiDB-lite"/>
    </source>
</evidence>
<dbReference type="EMBL" id="BNEB01000001">
    <property type="protein sequence ID" value="GHI58780.1"/>
    <property type="molecule type" value="Genomic_DNA"/>
</dbReference>
<reference evidence="3" key="1">
    <citation type="submission" date="2023-07" db="EMBL/GenBank/DDBJ databases">
        <title>Whole genome shotgun sequence of Streptomyces cacaoi subsp. asoensis NBRC 13813.</title>
        <authorList>
            <person name="Komaki H."/>
            <person name="Tamura T."/>
        </authorList>
    </citation>
    <scope>NUCLEOTIDE SEQUENCE [LARGE SCALE GENOMIC DNA]</scope>
    <source>
        <strain evidence="3">NBRC 13813</strain>
    </source>
</reference>
<organism evidence="2 3">
    <name type="scientific">Streptomyces asoensis</name>
    <dbReference type="NCBI Taxonomy" id="249586"/>
    <lineage>
        <taxon>Bacteria</taxon>
        <taxon>Bacillati</taxon>
        <taxon>Actinomycetota</taxon>
        <taxon>Actinomycetes</taxon>
        <taxon>Kitasatosporales</taxon>
        <taxon>Streptomycetaceae</taxon>
        <taxon>Streptomyces</taxon>
    </lineage>
</organism>
<feature type="region of interest" description="Disordered" evidence="1">
    <location>
        <begin position="1"/>
        <end position="53"/>
    </location>
</feature>
<proteinExistence type="predicted"/>
<feature type="compositionally biased region" description="Acidic residues" evidence="1">
    <location>
        <begin position="7"/>
        <end position="20"/>
    </location>
</feature>
<comment type="caution">
    <text evidence="2">The sequence shown here is derived from an EMBL/GenBank/DDBJ whole genome shotgun (WGS) entry which is preliminary data.</text>
</comment>
<keyword evidence="3" id="KW-1185">Reference proteome</keyword>
<accession>A0ABQ3RSE2</accession>
<dbReference type="Proteomes" id="UP000649259">
    <property type="component" value="Unassembled WGS sequence"/>
</dbReference>
<sequence length="107" mass="11062">MLHEAAEETGVDFADGEGGVEGETCGAHERLSRRGNLSVGGRESGVGGGEARGRRVVRALSSRGSTFRIALVTSNGTVKSMCPPVNGFDEIHDSAFYRGSPTALAAP</sequence>
<protein>
    <submittedName>
        <fullName evidence="2">Uncharacterized protein</fullName>
    </submittedName>
</protein>
<evidence type="ECO:0000313" key="2">
    <source>
        <dbReference type="EMBL" id="GHI58780.1"/>
    </source>
</evidence>